<dbReference type="InterPro" id="IPR005164">
    <property type="entry name" value="Allantoicase"/>
</dbReference>
<sequence length="419" mass="46715">MQGSENTHVPPSAEKQNPAFTELSEVASIGSNGWIVFATDDWFAPAEWMLKDSEPVFRPDEYTPFGKWMDGWETRRKRMPGHDWCIVELGAPTQIAGFMIDTAFFTGNYVPRISIQGGTLDETIKHMLQTSIPRQLGCNGDANIGSGRSAEEVGMVDLIGTEHWDVLLPRSELKPGYEQTRRQYFIVPKGKQSLVVNHLRVNMFPDGGIARLRVYGTVSLKVHDGVSVKNPIDMIAMLNGGCCTGFSNAHYGHPRNLIKPNTGVNMGDGWETARRLDRPPVLRVDDAGILQVPGSEWATFQLGASDGCWIVRICIDTKHFKGNYPDNVKVEYASKAKRERWIPLMERKKLGPNRMHEFGMADLLPQQHLASFVRITIAPDGGLSRVRIFGTVAKDKTPEGNENATISEADQNLWEPLAQ</sequence>
<accession>A0A182MAW1</accession>
<evidence type="ECO:0000256" key="2">
    <source>
        <dbReference type="ARBA" id="ARBA00031078"/>
    </source>
</evidence>
<feature type="domain" description="Allantoicase" evidence="3">
    <location>
        <begin position="240"/>
        <end position="392"/>
    </location>
</feature>
<evidence type="ECO:0000313" key="5">
    <source>
        <dbReference type="Proteomes" id="UP000075883"/>
    </source>
</evidence>
<protein>
    <recommendedName>
        <fullName evidence="2">Allantoate amidinohydrolase</fullName>
    </recommendedName>
</protein>
<reference evidence="4" key="2">
    <citation type="submission" date="2020-05" db="UniProtKB">
        <authorList>
            <consortium name="EnsemblMetazoa"/>
        </authorList>
    </citation>
    <scope>IDENTIFICATION</scope>
    <source>
        <strain evidence="4">A-37</strain>
    </source>
</reference>
<dbReference type="Gene3D" id="2.60.120.260">
    <property type="entry name" value="Galactose-binding domain-like"/>
    <property type="match status" value="2"/>
</dbReference>
<dbReference type="GO" id="GO:0000256">
    <property type="term" value="P:allantoin catabolic process"/>
    <property type="evidence" value="ECO:0007669"/>
    <property type="project" value="InterPro"/>
</dbReference>
<organism evidence="4 5">
    <name type="scientific">Anopheles culicifacies</name>
    <dbReference type="NCBI Taxonomy" id="139723"/>
    <lineage>
        <taxon>Eukaryota</taxon>
        <taxon>Metazoa</taxon>
        <taxon>Ecdysozoa</taxon>
        <taxon>Arthropoda</taxon>
        <taxon>Hexapoda</taxon>
        <taxon>Insecta</taxon>
        <taxon>Pterygota</taxon>
        <taxon>Neoptera</taxon>
        <taxon>Endopterygota</taxon>
        <taxon>Diptera</taxon>
        <taxon>Nematocera</taxon>
        <taxon>Culicoidea</taxon>
        <taxon>Culicidae</taxon>
        <taxon>Anophelinae</taxon>
        <taxon>Anopheles</taxon>
        <taxon>culicifacies species complex</taxon>
    </lineage>
</organism>
<name>A0A182MAW1_9DIPT</name>
<dbReference type="SUPFAM" id="SSF49785">
    <property type="entry name" value="Galactose-binding domain-like"/>
    <property type="match status" value="2"/>
</dbReference>
<dbReference type="InterPro" id="IPR015908">
    <property type="entry name" value="Allantoicase_dom"/>
</dbReference>
<dbReference type="PANTHER" id="PTHR12045">
    <property type="entry name" value="ALLANTOICASE"/>
    <property type="match status" value="1"/>
</dbReference>
<evidence type="ECO:0000313" key="4">
    <source>
        <dbReference type="EnsemblMetazoa" id="ACUA013791-PA"/>
    </source>
</evidence>
<evidence type="ECO:0000259" key="3">
    <source>
        <dbReference type="Pfam" id="PF03561"/>
    </source>
</evidence>
<dbReference type="STRING" id="139723.A0A182MAW1"/>
<comment type="similarity">
    <text evidence="1">Belongs to the allantoicase family.</text>
</comment>
<dbReference type="HAMAP" id="MF_00813">
    <property type="entry name" value="Allantoicase"/>
    <property type="match status" value="1"/>
</dbReference>
<dbReference type="InterPro" id="IPR008979">
    <property type="entry name" value="Galactose-bd-like_sf"/>
</dbReference>
<proteinExistence type="inferred from homology"/>
<feature type="domain" description="Allantoicase" evidence="3">
    <location>
        <begin position="33"/>
        <end position="218"/>
    </location>
</feature>
<dbReference type="PANTHER" id="PTHR12045:SF3">
    <property type="entry name" value="INACTIVE ALLANTOICASE-RELATED"/>
    <property type="match status" value="1"/>
</dbReference>
<dbReference type="EnsemblMetazoa" id="ACUA013791-RA">
    <property type="protein sequence ID" value="ACUA013791-PA"/>
    <property type="gene ID" value="ACUA013791"/>
</dbReference>
<dbReference type="NCBIfam" id="TIGR02961">
    <property type="entry name" value="allantoicase"/>
    <property type="match status" value="1"/>
</dbReference>
<dbReference type="Pfam" id="PF03561">
    <property type="entry name" value="Allantoicase"/>
    <property type="match status" value="2"/>
</dbReference>
<dbReference type="EMBL" id="AXCM01001003">
    <property type="status" value="NOT_ANNOTATED_CDS"/>
    <property type="molecule type" value="Genomic_DNA"/>
</dbReference>
<dbReference type="AlphaFoldDB" id="A0A182MAW1"/>
<dbReference type="FunFam" id="2.60.120.260:FF:000077">
    <property type="entry name" value="Probable allantoicase"/>
    <property type="match status" value="1"/>
</dbReference>
<evidence type="ECO:0000256" key="1">
    <source>
        <dbReference type="ARBA" id="ARBA00009242"/>
    </source>
</evidence>
<dbReference type="VEuPathDB" id="VectorBase:ACUA013791"/>
<keyword evidence="5" id="KW-1185">Reference proteome</keyword>
<reference evidence="5" key="1">
    <citation type="submission" date="2013-09" db="EMBL/GenBank/DDBJ databases">
        <title>The Genome Sequence of Anopheles culicifacies species A.</title>
        <authorList>
            <consortium name="The Broad Institute Genomics Platform"/>
            <person name="Neafsey D.E."/>
            <person name="Besansky N."/>
            <person name="Howell P."/>
            <person name="Walton C."/>
            <person name="Young S.K."/>
            <person name="Zeng Q."/>
            <person name="Gargeya S."/>
            <person name="Fitzgerald M."/>
            <person name="Haas B."/>
            <person name="Abouelleil A."/>
            <person name="Allen A.W."/>
            <person name="Alvarado L."/>
            <person name="Arachchi H.M."/>
            <person name="Berlin A.M."/>
            <person name="Chapman S.B."/>
            <person name="Gainer-Dewar J."/>
            <person name="Goldberg J."/>
            <person name="Griggs A."/>
            <person name="Gujja S."/>
            <person name="Hansen M."/>
            <person name="Howarth C."/>
            <person name="Imamovic A."/>
            <person name="Ireland A."/>
            <person name="Larimer J."/>
            <person name="McCowan C."/>
            <person name="Murphy C."/>
            <person name="Pearson M."/>
            <person name="Poon T.W."/>
            <person name="Priest M."/>
            <person name="Roberts A."/>
            <person name="Saif S."/>
            <person name="Shea T."/>
            <person name="Sisk P."/>
            <person name="Sykes S."/>
            <person name="Wortman J."/>
            <person name="Nusbaum C."/>
            <person name="Birren B."/>
        </authorList>
    </citation>
    <scope>NUCLEOTIDE SEQUENCE [LARGE SCALE GENOMIC DNA]</scope>
    <source>
        <strain evidence="5">A-37</strain>
    </source>
</reference>
<dbReference type="Proteomes" id="UP000075883">
    <property type="component" value="Unassembled WGS sequence"/>
</dbReference>
<dbReference type="GO" id="GO:0004037">
    <property type="term" value="F:allantoicase activity"/>
    <property type="evidence" value="ECO:0007669"/>
    <property type="project" value="InterPro"/>
</dbReference>